<dbReference type="KEGG" id="ssm:Spirs_3189"/>
<proteinExistence type="inferred from homology"/>
<sequence>MSDYLDLDGVFINSLVGEGTRFDGDISLHGLLRIDGDFRGAVNAADKVLIGKNGRAECSITAGTVVVGGILKGDIVSSEKVVVLSSGMVIGNITTPRLVVEEGVILNGACTVLGKEGCRTEADIPISDQKPRDIDRYNPIRNAKREAVGENAGSWQR</sequence>
<dbReference type="Proteomes" id="UP000002318">
    <property type="component" value="Chromosome"/>
</dbReference>
<dbReference type="AlphaFoldDB" id="E1R5F9"/>
<reference evidence="3 4" key="1">
    <citation type="journal article" date="2010" name="Stand. Genomic Sci.">
        <title>Complete genome sequence of Spirochaeta smaragdinae type strain (SEBR 4228).</title>
        <authorList>
            <person name="Mavromatis K."/>
            <person name="Yasawong M."/>
            <person name="Chertkov O."/>
            <person name="Lapidus A."/>
            <person name="Lucas S."/>
            <person name="Nolan M."/>
            <person name="Del Rio T.G."/>
            <person name="Tice H."/>
            <person name="Cheng J.F."/>
            <person name="Pitluck S."/>
            <person name="Liolios K."/>
            <person name="Ivanova N."/>
            <person name="Tapia R."/>
            <person name="Han C."/>
            <person name="Bruce D."/>
            <person name="Goodwin L."/>
            <person name="Pati A."/>
            <person name="Chen A."/>
            <person name="Palaniappan K."/>
            <person name="Land M."/>
            <person name="Hauser L."/>
            <person name="Chang Y.J."/>
            <person name="Jeffries C.D."/>
            <person name="Detter J.C."/>
            <person name="Rohde M."/>
            <person name="Brambilla E."/>
            <person name="Spring S."/>
            <person name="Goker M."/>
            <person name="Sikorski J."/>
            <person name="Woyke T."/>
            <person name="Bristow J."/>
            <person name="Eisen J.A."/>
            <person name="Markowitz V."/>
            <person name="Hugenholtz P."/>
            <person name="Klenk H.P."/>
            <person name="Kyrpides N.C."/>
        </authorList>
    </citation>
    <scope>NUCLEOTIDE SEQUENCE [LARGE SCALE GENOMIC DNA]</scope>
    <source>
        <strain evidence="4">DSM 11293 / JCM 15392 / SEBR 4228</strain>
    </source>
</reference>
<evidence type="ECO:0008006" key="5">
    <source>
        <dbReference type="Google" id="ProtNLM"/>
    </source>
</evidence>
<dbReference type="PANTHER" id="PTHR35024:SF4">
    <property type="entry name" value="POLYMER-FORMING CYTOSKELETAL PROTEIN"/>
    <property type="match status" value="1"/>
</dbReference>
<feature type="compositionally biased region" description="Basic and acidic residues" evidence="2">
    <location>
        <begin position="129"/>
        <end position="148"/>
    </location>
</feature>
<accession>E1R5F9</accession>
<feature type="region of interest" description="Disordered" evidence="2">
    <location>
        <begin position="129"/>
        <end position="157"/>
    </location>
</feature>
<evidence type="ECO:0000313" key="3">
    <source>
        <dbReference type="EMBL" id="ADK82287.1"/>
    </source>
</evidence>
<dbReference type="HOGENOM" id="CLU_072799_6_1_12"/>
<comment type="similarity">
    <text evidence="1">Belongs to the bactofilin family.</text>
</comment>
<dbReference type="RefSeq" id="WP_013255746.1">
    <property type="nucleotide sequence ID" value="NC_014364.1"/>
</dbReference>
<evidence type="ECO:0000256" key="2">
    <source>
        <dbReference type="SAM" id="MobiDB-lite"/>
    </source>
</evidence>
<evidence type="ECO:0000313" key="4">
    <source>
        <dbReference type="Proteomes" id="UP000002318"/>
    </source>
</evidence>
<dbReference type="InterPro" id="IPR007607">
    <property type="entry name" value="BacA/B"/>
</dbReference>
<organism evidence="3 4">
    <name type="scientific">Sediminispirochaeta smaragdinae (strain DSM 11293 / JCM 15392 / SEBR 4228)</name>
    <name type="common">Spirochaeta smaragdinae</name>
    <dbReference type="NCBI Taxonomy" id="573413"/>
    <lineage>
        <taxon>Bacteria</taxon>
        <taxon>Pseudomonadati</taxon>
        <taxon>Spirochaetota</taxon>
        <taxon>Spirochaetia</taxon>
        <taxon>Spirochaetales</taxon>
        <taxon>Spirochaetaceae</taxon>
        <taxon>Sediminispirochaeta</taxon>
    </lineage>
</organism>
<protein>
    <recommendedName>
        <fullName evidence="5">Polymer-forming cytoskeletal protein</fullName>
    </recommendedName>
</protein>
<keyword evidence="4" id="KW-1185">Reference proteome</keyword>
<dbReference type="STRING" id="573413.Spirs_3189"/>
<dbReference type="EMBL" id="CP002116">
    <property type="protein sequence ID" value="ADK82287.1"/>
    <property type="molecule type" value="Genomic_DNA"/>
</dbReference>
<dbReference type="PANTHER" id="PTHR35024">
    <property type="entry name" value="HYPOTHETICAL CYTOSOLIC PROTEIN"/>
    <property type="match status" value="1"/>
</dbReference>
<evidence type="ECO:0000256" key="1">
    <source>
        <dbReference type="ARBA" id="ARBA00044755"/>
    </source>
</evidence>
<dbReference type="eggNOG" id="COG1664">
    <property type="taxonomic scope" value="Bacteria"/>
</dbReference>
<dbReference type="Pfam" id="PF04519">
    <property type="entry name" value="Bactofilin"/>
    <property type="match status" value="1"/>
</dbReference>
<name>E1R5F9_SEDSS</name>
<gene>
    <name evidence="3" type="ordered locus">Spirs_3189</name>
</gene>